<feature type="transmembrane region" description="Helical" evidence="4">
    <location>
        <begin position="115"/>
        <end position="131"/>
    </location>
</feature>
<feature type="transmembrane region" description="Helical" evidence="4">
    <location>
        <begin position="152"/>
        <end position="174"/>
    </location>
</feature>
<gene>
    <name evidence="6" type="ORF">SAMN04487995_3288</name>
</gene>
<dbReference type="PROSITE" id="PS50850">
    <property type="entry name" value="MFS"/>
    <property type="match status" value="1"/>
</dbReference>
<dbReference type="Proteomes" id="UP000199532">
    <property type="component" value="Unassembled WGS sequence"/>
</dbReference>
<dbReference type="EMBL" id="FNXY01000005">
    <property type="protein sequence ID" value="SEJ11505.1"/>
    <property type="molecule type" value="Genomic_DNA"/>
</dbReference>
<dbReference type="RefSeq" id="WP_090336889.1">
    <property type="nucleotide sequence ID" value="NZ_FNXY01000005.1"/>
</dbReference>
<dbReference type="PANTHER" id="PTHR43129">
    <property type="entry name" value="FOSMIDOMYCIN RESISTANCE PROTEIN"/>
    <property type="match status" value="1"/>
</dbReference>
<dbReference type="AlphaFoldDB" id="A0A1H6WGP7"/>
<feature type="transmembrane region" description="Helical" evidence="4">
    <location>
        <begin position="271"/>
        <end position="291"/>
    </location>
</feature>
<accession>A0A1H6WGP7</accession>
<feature type="transmembrane region" description="Helical" evidence="4">
    <location>
        <begin position="229"/>
        <end position="251"/>
    </location>
</feature>
<dbReference type="GO" id="GO:0005886">
    <property type="term" value="C:plasma membrane"/>
    <property type="evidence" value="ECO:0007669"/>
    <property type="project" value="TreeGrafter"/>
</dbReference>
<evidence type="ECO:0000259" key="5">
    <source>
        <dbReference type="PROSITE" id="PS50850"/>
    </source>
</evidence>
<feature type="transmembrane region" description="Helical" evidence="4">
    <location>
        <begin position="91"/>
        <end position="109"/>
    </location>
</feature>
<feature type="transmembrane region" description="Helical" evidence="4">
    <location>
        <begin position="180"/>
        <end position="201"/>
    </location>
</feature>
<dbReference type="Pfam" id="PF07690">
    <property type="entry name" value="MFS_1"/>
    <property type="match status" value="1"/>
</dbReference>
<feature type="domain" description="Major facilitator superfamily (MFS) profile" evidence="5">
    <location>
        <begin position="26"/>
        <end position="409"/>
    </location>
</feature>
<reference evidence="6 7" key="1">
    <citation type="submission" date="2016-10" db="EMBL/GenBank/DDBJ databases">
        <authorList>
            <person name="de Groot N.N."/>
        </authorList>
    </citation>
    <scope>NUCLEOTIDE SEQUENCE [LARGE SCALE GENOMIC DNA]</scope>
    <source>
        <strain evidence="6 7">DSM 19938</strain>
    </source>
</reference>
<dbReference type="Gene3D" id="1.20.1250.20">
    <property type="entry name" value="MFS general substrate transporter like domains"/>
    <property type="match status" value="2"/>
</dbReference>
<sequence>MKTIEENPSGAYQAPAVSAEQAVFPILLALSFSHLLNDTLQSLIPSIYPMVKDSFHLTFSQIGLITFTFQLSASVFQPLVGLYTDKKPQPFALAIGMCFTMLGLISLSMAPSFEIILLSVALIGIGSAVFHPEASRIARMASGGRHGMAQSLFQVGGNAGSSLGPLLAALIILPFGRFQIIWFSLVALIAIIILSKVGGWYKKNMHLNLKKSGASSGNDQSMNLSKGKVAFSIGILLLLIFSKYIYMASLTSYYTFYLINKFGVSVQSSQIHLFVFLFSVAAGTFAGGPVGDKIGRKYVIWISILGVAPFALLLPYCNLFWTGALTVIIGLVLSSAFSAILVYAQELIPGKVGMVAGLFFGFAFGIAGIGSAILGKLADSTSIEYVFWVCSFLPLIGLLTGFLPNLERKKV</sequence>
<dbReference type="InterPro" id="IPR020846">
    <property type="entry name" value="MFS_dom"/>
</dbReference>
<feature type="transmembrane region" description="Helical" evidence="4">
    <location>
        <begin position="298"/>
        <end position="314"/>
    </location>
</feature>
<keyword evidence="2 4" id="KW-1133">Transmembrane helix</keyword>
<keyword evidence="3 4" id="KW-0472">Membrane</keyword>
<organism evidence="6 7">
    <name type="scientific">Dyadobacter koreensis</name>
    <dbReference type="NCBI Taxonomy" id="408657"/>
    <lineage>
        <taxon>Bacteria</taxon>
        <taxon>Pseudomonadati</taxon>
        <taxon>Bacteroidota</taxon>
        <taxon>Cytophagia</taxon>
        <taxon>Cytophagales</taxon>
        <taxon>Spirosomataceae</taxon>
        <taxon>Dyadobacter</taxon>
    </lineage>
</organism>
<dbReference type="GO" id="GO:0022857">
    <property type="term" value="F:transmembrane transporter activity"/>
    <property type="evidence" value="ECO:0007669"/>
    <property type="project" value="InterPro"/>
</dbReference>
<dbReference type="SUPFAM" id="SSF103473">
    <property type="entry name" value="MFS general substrate transporter"/>
    <property type="match status" value="1"/>
</dbReference>
<dbReference type="InterPro" id="IPR011701">
    <property type="entry name" value="MFS"/>
</dbReference>
<evidence type="ECO:0000313" key="7">
    <source>
        <dbReference type="Proteomes" id="UP000199532"/>
    </source>
</evidence>
<keyword evidence="1 4" id="KW-0812">Transmembrane</keyword>
<name>A0A1H6WGP7_9BACT</name>
<keyword evidence="7" id="KW-1185">Reference proteome</keyword>
<dbReference type="CDD" id="cd17478">
    <property type="entry name" value="MFS_FsR"/>
    <property type="match status" value="1"/>
</dbReference>
<dbReference type="PANTHER" id="PTHR43129:SF1">
    <property type="entry name" value="FOSMIDOMYCIN RESISTANCE PROTEIN"/>
    <property type="match status" value="1"/>
</dbReference>
<feature type="transmembrane region" description="Helical" evidence="4">
    <location>
        <begin position="59"/>
        <end position="79"/>
    </location>
</feature>
<dbReference type="InterPro" id="IPR036259">
    <property type="entry name" value="MFS_trans_sf"/>
</dbReference>
<evidence type="ECO:0000256" key="3">
    <source>
        <dbReference type="ARBA" id="ARBA00023136"/>
    </source>
</evidence>
<proteinExistence type="predicted"/>
<feature type="transmembrane region" description="Helical" evidence="4">
    <location>
        <begin position="355"/>
        <end position="373"/>
    </location>
</feature>
<feature type="transmembrane region" description="Helical" evidence="4">
    <location>
        <begin position="385"/>
        <end position="406"/>
    </location>
</feature>
<feature type="transmembrane region" description="Helical" evidence="4">
    <location>
        <begin position="320"/>
        <end position="343"/>
    </location>
</feature>
<evidence type="ECO:0000256" key="2">
    <source>
        <dbReference type="ARBA" id="ARBA00022989"/>
    </source>
</evidence>
<protein>
    <submittedName>
        <fullName evidence="6">MFS transporter, FSR family, fosmidomycin resistance protein</fullName>
    </submittedName>
</protein>
<evidence type="ECO:0000256" key="4">
    <source>
        <dbReference type="SAM" id="Phobius"/>
    </source>
</evidence>
<dbReference type="STRING" id="408657.SAMN04487995_3288"/>
<evidence type="ECO:0000313" key="6">
    <source>
        <dbReference type="EMBL" id="SEJ11505.1"/>
    </source>
</evidence>
<evidence type="ECO:0000256" key="1">
    <source>
        <dbReference type="ARBA" id="ARBA00022692"/>
    </source>
</evidence>
<dbReference type="OrthoDB" id="9770492at2"/>